<dbReference type="EMBL" id="JAERQV010000001">
    <property type="protein sequence ID" value="MBS8122613.1"/>
    <property type="molecule type" value="Genomic_DNA"/>
</dbReference>
<keyword evidence="2" id="KW-0472">Membrane</keyword>
<sequence length="331" mass="34484">MADVTDDAFERASDAADDSPRLGGDDRGQLMLVAALAIAVLLVGLALTLNTAIYTENLATRTTDTNLDGAVNHGGAVEAGAGTLLDEVNREGGTYGELAGSFDEAFGNWSDAAATLAAVRGAATDAERVSHVRGTRISQPDAARNFTDGNETADWTLASDVGVRGVRFNVSRDSLSTSNASSFHLVVDDETNAVETAVYRDSSRVFVAVEDAGGVETTCSVAADAGDYVTIDVADGRLNGTACDPLDAVHTDLDGSVTVSYRNASEAEGSYELYVNETNATVFDATKYEPAGSGSSPVAQEALYAVTVSYVYESGEMYVSRELRVAPGEIA</sequence>
<organism evidence="4 7">
    <name type="scientific">Haloferax volcanii</name>
    <name type="common">Halobacterium volcanii</name>
    <dbReference type="NCBI Taxonomy" id="2246"/>
    <lineage>
        <taxon>Archaea</taxon>
        <taxon>Methanobacteriati</taxon>
        <taxon>Methanobacteriota</taxon>
        <taxon>Stenosarchaea group</taxon>
        <taxon>Halobacteria</taxon>
        <taxon>Halobacteriales</taxon>
        <taxon>Haloferacaceae</taxon>
        <taxon>Haloferax</taxon>
    </lineage>
</organism>
<evidence type="ECO:0000313" key="3">
    <source>
        <dbReference type="EMBL" id="MBS8117601.1"/>
    </source>
</evidence>
<evidence type="ECO:0000256" key="2">
    <source>
        <dbReference type="SAM" id="Phobius"/>
    </source>
</evidence>
<dbReference type="Proteomes" id="UP000678484">
    <property type="component" value="Unassembled WGS sequence"/>
</dbReference>
<dbReference type="EMBL" id="JAERQX010000001">
    <property type="protein sequence ID" value="MBS8130347.1"/>
    <property type="molecule type" value="Genomic_DNA"/>
</dbReference>
<accession>A0A8T5C637</accession>
<evidence type="ECO:0000313" key="4">
    <source>
        <dbReference type="EMBL" id="MBS8122613.1"/>
    </source>
</evidence>
<dbReference type="EMBL" id="JAERQW010000001">
    <property type="protein sequence ID" value="MBS8126481.1"/>
    <property type="molecule type" value="Genomic_DNA"/>
</dbReference>
<dbReference type="Proteomes" id="UP000679371">
    <property type="component" value="Unassembled WGS sequence"/>
</dbReference>
<feature type="compositionally biased region" description="Basic and acidic residues" evidence="1">
    <location>
        <begin position="8"/>
        <end position="21"/>
    </location>
</feature>
<protein>
    <submittedName>
        <fullName evidence="4">Uncharacterized protein</fullName>
    </submittedName>
</protein>
<feature type="region of interest" description="Disordered" evidence="1">
    <location>
        <begin position="1"/>
        <end position="21"/>
    </location>
</feature>
<keyword evidence="2" id="KW-1133">Transmembrane helix</keyword>
<reference evidence="4" key="1">
    <citation type="journal article" date="2021" name="Nat. Microbiol.">
        <title>Cell division in the archaeon Haloferax volcanii relies on two FtsZ proteins with distinct functions in division ring assembly and constriction.</title>
        <authorList>
            <person name="Liao Y."/>
            <person name="Ithurbide S."/>
            <person name="Evenhuis C."/>
            <person name="Loewe J."/>
            <person name="Duggin I.G."/>
        </authorList>
    </citation>
    <scope>NUCLEOTIDE SEQUENCE</scope>
    <source>
        <strain evidence="3">H98</strain>
        <strain evidence="6">ID112 - delta_ftsZ1_delta_ftsZ2</strain>
        <strain evidence="4">ID76 - delta_ftsZ1</strain>
        <strain evidence="5">ID77 - delta_ftsZ2</strain>
    </source>
</reference>
<comment type="caution">
    <text evidence="4">The sequence shown here is derived from an EMBL/GenBank/DDBJ whole genome shotgun (WGS) entry which is preliminary data.</text>
</comment>
<dbReference type="Proteomes" id="UP000679789">
    <property type="component" value="Unassembled WGS sequence"/>
</dbReference>
<dbReference type="Proteomes" id="UP000676028">
    <property type="component" value="Unassembled WGS sequence"/>
</dbReference>
<dbReference type="EMBL" id="JAERQU010000001">
    <property type="protein sequence ID" value="MBS8117601.1"/>
    <property type="molecule type" value="Genomic_DNA"/>
</dbReference>
<feature type="transmembrane region" description="Helical" evidence="2">
    <location>
        <begin position="30"/>
        <end position="54"/>
    </location>
</feature>
<evidence type="ECO:0000256" key="1">
    <source>
        <dbReference type="SAM" id="MobiDB-lite"/>
    </source>
</evidence>
<name>A0A8T5C637_HALVO</name>
<dbReference type="RefSeq" id="WP_004043784.1">
    <property type="nucleotide sequence ID" value="NZ_JAERQU010000001.1"/>
</dbReference>
<evidence type="ECO:0000313" key="6">
    <source>
        <dbReference type="EMBL" id="MBS8130347.1"/>
    </source>
</evidence>
<gene>
    <name evidence="3" type="ORF">JK351_00250</name>
    <name evidence="6" type="ORF">JK352_00250</name>
    <name evidence="5" type="ORF">JK353_00250</name>
    <name evidence="4" type="ORF">JK354_00250</name>
</gene>
<dbReference type="GeneID" id="8925325"/>
<evidence type="ECO:0000313" key="7">
    <source>
        <dbReference type="Proteomes" id="UP000676028"/>
    </source>
</evidence>
<proteinExistence type="predicted"/>
<evidence type="ECO:0000313" key="5">
    <source>
        <dbReference type="EMBL" id="MBS8126481.1"/>
    </source>
</evidence>
<keyword evidence="2" id="KW-0812">Transmembrane</keyword>
<dbReference type="AlphaFoldDB" id="A0A8T5C637"/>